<feature type="transmembrane region" description="Helical" evidence="1">
    <location>
        <begin position="153"/>
        <end position="173"/>
    </location>
</feature>
<organism evidence="2 3">
    <name type="scientific">Nocardia thailandica</name>
    <dbReference type="NCBI Taxonomy" id="257275"/>
    <lineage>
        <taxon>Bacteria</taxon>
        <taxon>Bacillati</taxon>
        <taxon>Actinomycetota</taxon>
        <taxon>Actinomycetes</taxon>
        <taxon>Mycobacteriales</taxon>
        <taxon>Nocardiaceae</taxon>
        <taxon>Nocardia</taxon>
    </lineage>
</organism>
<keyword evidence="1" id="KW-1133">Transmembrane helix</keyword>
<name>A0ABW6PPZ7_9NOCA</name>
<sequence>MAERELRFGVRDLFGLRGGAAWLFVLIFEATVVMYMRVNFELMPWWHALPALVLLAVATLAVLVVPAEPLPWPATVLVMCAAPVAAALTVPWVRGHSGFAQQLWTPYAASYVLAMLVLRGRAIPAWIGVVATATVIGTLGVFTGWPAGSLVRTLTPIATVAAVTVFTAILRPAQRTLRDLREQASRRAATEAALSAADTERGRQLARLDRVARPLLDRIAAGADLGPEGREQCRLLEAELRDSLRAPELATAALSGATRAARARGVEVTLLDDGGFAAVAPAVRDTVIRAAATELAAAAGGHVTVRVLPAGRRWVATVLATGPDGDRRTEIDTAGAVRMSS</sequence>
<keyword evidence="1" id="KW-0812">Transmembrane</keyword>
<evidence type="ECO:0008006" key="4">
    <source>
        <dbReference type="Google" id="ProtNLM"/>
    </source>
</evidence>
<protein>
    <recommendedName>
        <fullName evidence="4">Histidine kinase</fullName>
    </recommendedName>
</protein>
<evidence type="ECO:0000313" key="3">
    <source>
        <dbReference type="Proteomes" id="UP001601444"/>
    </source>
</evidence>
<reference evidence="2 3" key="1">
    <citation type="submission" date="2024-10" db="EMBL/GenBank/DDBJ databases">
        <title>The Natural Products Discovery Center: Release of the First 8490 Sequenced Strains for Exploring Actinobacteria Biosynthetic Diversity.</title>
        <authorList>
            <person name="Kalkreuter E."/>
            <person name="Kautsar S.A."/>
            <person name="Yang D."/>
            <person name="Bader C.D."/>
            <person name="Teijaro C.N."/>
            <person name="Fluegel L."/>
            <person name="Davis C.M."/>
            <person name="Simpson J.R."/>
            <person name="Lauterbach L."/>
            <person name="Steele A.D."/>
            <person name="Gui C."/>
            <person name="Meng S."/>
            <person name="Li G."/>
            <person name="Viehrig K."/>
            <person name="Ye F."/>
            <person name="Su P."/>
            <person name="Kiefer A.F."/>
            <person name="Nichols A."/>
            <person name="Cepeda A.J."/>
            <person name="Yan W."/>
            <person name="Fan B."/>
            <person name="Jiang Y."/>
            <person name="Adhikari A."/>
            <person name="Zheng C.-J."/>
            <person name="Schuster L."/>
            <person name="Cowan T.M."/>
            <person name="Smanski M.J."/>
            <person name="Chevrette M.G."/>
            <person name="De Carvalho L.P.S."/>
            <person name="Shen B."/>
        </authorList>
    </citation>
    <scope>NUCLEOTIDE SEQUENCE [LARGE SCALE GENOMIC DNA]</scope>
    <source>
        <strain evidence="2 3">NPDC004045</strain>
    </source>
</reference>
<evidence type="ECO:0000256" key="1">
    <source>
        <dbReference type="SAM" id="Phobius"/>
    </source>
</evidence>
<feature type="transmembrane region" description="Helical" evidence="1">
    <location>
        <begin position="20"/>
        <end position="38"/>
    </location>
</feature>
<keyword evidence="1" id="KW-0472">Membrane</keyword>
<feature type="transmembrane region" description="Helical" evidence="1">
    <location>
        <begin position="125"/>
        <end position="147"/>
    </location>
</feature>
<dbReference type="Proteomes" id="UP001601444">
    <property type="component" value="Unassembled WGS sequence"/>
</dbReference>
<dbReference type="EMBL" id="JBIAMX010000009">
    <property type="protein sequence ID" value="MFF0544471.1"/>
    <property type="molecule type" value="Genomic_DNA"/>
</dbReference>
<feature type="transmembrane region" description="Helical" evidence="1">
    <location>
        <begin position="44"/>
        <end position="65"/>
    </location>
</feature>
<feature type="transmembrane region" description="Helical" evidence="1">
    <location>
        <begin position="99"/>
        <end position="118"/>
    </location>
</feature>
<proteinExistence type="predicted"/>
<gene>
    <name evidence="2" type="ORF">ACFYTF_16695</name>
</gene>
<feature type="transmembrane region" description="Helical" evidence="1">
    <location>
        <begin position="72"/>
        <end position="93"/>
    </location>
</feature>
<comment type="caution">
    <text evidence="2">The sequence shown here is derived from an EMBL/GenBank/DDBJ whole genome shotgun (WGS) entry which is preliminary data.</text>
</comment>
<keyword evidence="3" id="KW-1185">Reference proteome</keyword>
<accession>A0ABW6PPZ7</accession>
<dbReference type="RefSeq" id="WP_387701012.1">
    <property type="nucleotide sequence ID" value="NZ_JBIAMX010000009.1"/>
</dbReference>
<evidence type="ECO:0000313" key="2">
    <source>
        <dbReference type="EMBL" id="MFF0544471.1"/>
    </source>
</evidence>